<evidence type="ECO:0000313" key="1">
    <source>
        <dbReference type="EMBL" id="KAJ9650471.1"/>
    </source>
</evidence>
<evidence type="ECO:0000313" key="2">
    <source>
        <dbReference type="Proteomes" id="UP001172386"/>
    </source>
</evidence>
<protein>
    <submittedName>
        <fullName evidence="1">Uncharacterized protein</fullName>
    </submittedName>
</protein>
<dbReference type="Proteomes" id="UP001172386">
    <property type="component" value="Unassembled WGS sequence"/>
</dbReference>
<sequence>MSISQHSLIKPVPQGSWDTHLHIFEPDRYSFSNERHFTPAPATLEQLELFEKSVGIDHVCIAHGLSFGSDCTSLLAYLEYFKGKARGICVLDVEDVTDGMLNTYHAAGVRSVRIDFFKPKAMDDLDLQISLIQKTAQRLMLWGQHRWSIQIQQPHLEHWHKLAPLAAELSVPLVVDHFALFQAPSMRPDQIQSTDDDFAFEEMDGFEQLVAALRHGNTWIKLSAPYRCSDLFPNFDDLESLVRLLVRANRHRVVWGSDWPHTQRHKDRIGKSSCQQEAFLKIEDATWIKSLSRWMSEEEWNLMWIVNPSTLYY</sequence>
<proteinExistence type="predicted"/>
<organism evidence="1 2">
    <name type="scientific">Neophaeococcomyces mojaviensis</name>
    <dbReference type="NCBI Taxonomy" id="3383035"/>
    <lineage>
        <taxon>Eukaryota</taxon>
        <taxon>Fungi</taxon>
        <taxon>Dikarya</taxon>
        <taxon>Ascomycota</taxon>
        <taxon>Pezizomycotina</taxon>
        <taxon>Eurotiomycetes</taxon>
        <taxon>Chaetothyriomycetidae</taxon>
        <taxon>Chaetothyriales</taxon>
        <taxon>Chaetothyriales incertae sedis</taxon>
        <taxon>Neophaeococcomyces</taxon>
    </lineage>
</organism>
<gene>
    <name evidence="1" type="ORF">H2198_010227</name>
</gene>
<reference evidence="1" key="1">
    <citation type="submission" date="2022-10" db="EMBL/GenBank/DDBJ databases">
        <title>Culturing micro-colonial fungi from biological soil crusts in the Mojave desert and describing Neophaeococcomyces mojavensis, and introducing the new genera and species Taxawa tesnikishii.</title>
        <authorList>
            <person name="Kurbessoian T."/>
            <person name="Stajich J.E."/>
        </authorList>
    </citation>
    <scope>NUCLEOTIDE SEQUENCE</scope>
    <source>
        <strain evidence="1">JES_112</strain>
    </source>
</reference>
<name>A0ACC2ZSA4_9EURO</name>
<dbReference type="EMBL" id="JAPDRQ010000338">
    <property type="protein sequence ID" value="KAJ9650471.1"/>
    <property type="molecule type" value="Genomic_DNA"/>
</dbReference>
<keyword evidence="2" id="KW-1185">Reference proteome</keyword>
<comment type="caution">
    <text evidence="1">The sequence shown here is derived from an EMBL/GenBank/DDBJ whole genome shotgun (WGS) entry which is preliminary data.</text>
</comment>
<accession>A0ACC2ZSA4</accession>